<proteinExistence type="predicted"/>
<comment type="caution">
    <text evidence="1">The sequence shown here is derived from an EMBL/GenBank/DDBJ whole genome shotgun (WGS) entry which is preliminary data.</text>
</comment>
<keyword evidence="2" id="KW-1185">Reference proteome</keyword>
<name>A0AAV3YSF4_9GAST</name>
<dbReference type="Gene3D" id="2.80.10.50">
    <property type="match status" value="1"/>
</dbReference>
<sequence length="150" mass="16454">MFRTGNIVQLISRLTGRCVQIVINAQGLMVLDANGVCDPNAFNSLWTVTNEGNNQVRLHNSNNYLAIEQGHTIVKPFAPGTLLGPETKFQLSQMQYQFVTLESLTAKGEHVGFQPTGQVKPSKGTIKDNSSQFGVKLVTSHYPVTTVVHK</sequence>
<dbReference type="EMBL" id="BLXT01001405">
    <property type="protein sequence ID" value="GFN85315.1"/>
    <property type="molecule type" value="Genomic_DNA"/>
</dbReference>
<evidence type="ECO:0000313" key="1">
    <source>
        <dbReference type="EMBL" id="GFN85315.1"/>
    </source>
</evidence>
<gene>
    <name evidence="1" type="ORF">PoB_001182100</name>
</gene>
<dbReference type="InterPro" id="IPR008996">
    <property type="entry name" value="IL1/FGF"/>
</dbReference>
<dbReference type="SUPFAM" id="SSF50353">
    <property type="entry name" value="Cytokine"/>
    <property type="match status" value="1"/>
</dbReference>
<organism evidence="1 2">
    <name type="scientific">Plakobranchus ocellatus</name>
    <dbReference type="NCBI Taxonomy" id="259542"/>
    <lineage>
        <taxon>Eukaryota</taxon>
        <taxon>Metazoa</taxon>
        <taxon>Spiralia</taxon>
        <taxon>Lophotrochozoa</taxon>
        <taxon>Mollusca</taxon>
        <taxon>Gastropoda</taxon>
        <taxon>Heterobranchia</taxon>
        <taxon>Euthyneura</taxon>
        <taxon>Panpulmonata</taxon>
        <taxon>Sacoglossa</taxon>
        <taxon>Placobranchoidea</taxon>
        <taxon>Plakobranchidae</taxon>
        <taxon>Plakobranchus</taxon>
    </lineage>
</organism>
<accession>A0AAV3YSF4</accession>
<protein>
    <submittedName>
        <fullName evidence="1">Uncharacterized protein</fullName>
    </submittedName>
</protein>
<reference evidence="1 2" key="1">
    <citation type="journal article" date="2021" name="Elife">
        <title>Chloroplast acquisition without the gene transfer in kleptoplastic sea slugs, Plakobranchus ocellatus.</title>
        <authorList>
            <person name="Maeda T."/>
            <person name="Takahashi S."/>
            <person name="Yoshida T."/>
            <person name="Shimamura S."/>
            <person name="Takaki Y."/>
            <person name="Nagai Y."/>
            <person name="Toyoda A."/>
            <person name="Suzuki Y."/>
            <person name="Arimoto A."/>
            <person name="Ishii H."/>
            <person name="Satoh N."/>
            <person name="Nishiyama T."/>
            <person name="Hasebe M."/>
            <person name="Maruyama T."/>
            <person name="Minagawa J."/>
            <person name="Obokata J."/>
            <person name="Shigenobu S."/>
        </authorList>
    </citation>
    <scope>NUCLEOTIDE SEQUENCE [LARGE SCALE GENOMIC DNA]</scope>
</reference>
<dbReference type="Proteomes" id="UP000735302">
    <property type="component" value="Unassembled WGS sequence"/>
</dbReference>
<dbReference type="AlphaFoldDB" id="A0AAV3YSF4"/>
<evidence type="ECO:0000313" key="2">
    <source>
        <dbReference type="Proteomes" id="UP000735302"/>
    </source>
</evidence>